<dbReference type="EMBL" id="JAACJO010000003">
    <property type="protein sequence ID" value="KAF5360697.1"/>
    <property type="molecule type" value="Genomic_DNA"/>
</dbReference>
<dbReference type="Proteomes" id="UP000559027">
    <property type="component" value="Unassembled WGS sequence"/>
</dbReference>
<organism evidence="2 3">
    <name type="scientific">Leucocoprinus leucothites</name>
    <dbReference type="NCBI Taxonomy" id="201217"/>
    <lineage>
        <taxon>Eukaryota</taxon>
        <taxon>Fungi</taxon>
        <taxon>Dikarya</taxon>
        <taxon>Basidiomycota</taxon>
        <taxon>Agaricomycotina</taxon>
        <taxon>Agaricomycetes</taxon>
        <taxon>Agaricomycetidae</taxon>
        <taxon>Agaricales</taxon>
        <taxon>Agaricineae</taxon>
        <taxon>Agaricaceae</taxon>
        <taxon>Leucocoprinus</taxon>
    </lineage>
</organism>
<evidence type="ECO:0000313" key="3">
    <source>
        <dbReference type="Proteomes" id="UP000559027"/>
    </source>
</evidence>
<evidence type="ECO:0000256" key="1">
    <source>
        <dbReference type="SAM" id="MobiDB-lite"/>
    </source>
</evidence>
<feature type="compositionally biased region" description="Polar residues" evidence="1">
    <location>
        <begin position="1"/>
        <end position="11"/>
    </location>
</feature>
<reference evidence="2 3" key="1">
    <citation type="journal article" date="2020" name="ISME J.">
        <title>Uncovering the hidden diversity of litter-decomposition mechanisms in mushroom-forming fungi.</title>
        <authorList>
            <person name="Floudas D."/>
            <person name="Bentzer J."/>
            <person name="Ahren D."/>
            <person name="Johansson T."/>
            <person name="Persson P."/>
            <person name="Tunlid A."/>
        </authorList>
    </citation>
    <scope>NUCLEOTIDE SEQUENCE [LARGE SCALE GENOMIC DNA]</scope>
    <source>
        <strain evidence="2 3">CBS 146.42</strain>
    </source>
</reference>
<accession>A0A8H5LKM6</accession>
<feature type="region of interest" description="Disordered" evidence="1">
    <location>
        <begin position="1"/>
        <end position="23"/>
    </location>
</feature>
<name>A0A8H5LKM6_9AGAR</name>
<sequence>MSQIVTPTQSGIRPVSNRDHDHGPDTLPFRLWLEDEPHYLSCPSVYCKTPADTGPDGTRRTQYGDWMKGNLLCCRPSVHLSLPSKNHPQTFPFPVLSALLDPPFATSPHHLSHLPPKLLPSSAEFITESRLARSIL</sequence>
<evidence type="ECO:0000313" key="2">
    <source>
        <dbReference type="EMBL" id="KAF5360697.1"/>
    </source>
</evidence>
<keyword evidence="3" id="KW-1185">Reference proteome</keyword>
<dbReference type="AlphaFoldDB" id="A0A8H5LKM6"/>
<proteinExistence type="predicted"/>
<gene>
    <name evidence="2" type="ORF">D9756_004440</name>
</gene>
<comment type="caution">
    <text evidence="2">The sequence shown here is derived from an EMBL/GenBank/DDBJ whole genome shotgun (WGS) entry which is preliminary data.</text>
</comment>
<protein>
    <submittedName>
        <fullName evidence="2">Uncharacterized protein</fullName>
    </submittedName>
</protein>